<dbReference type="Pfam" id="PF18319">
    <property type="entry name" value="Zn_ribbon_PriA"/>
    <property type="match status" value="1"/>
</dbReference>
<dbReference type="SUPFAM" id="SSF52540">
    <property type="entry name" value="P-loop containing nucleoside triphosphate hydrolases"/>
    <property type="match status" value="1"/>
</dbReference>
<dbReference type="GO" id="GO:1990077">
    <property type="term" value="C:primosome complex"/>
    <property type="evidence" value="ECO:0007669"/>
    <property type="project" value="UniProtKB-UniRule"/>
</dbReference>
<dbReference type="SMART" id="SM00487">
    <property type="entry name" value="DEXDc"/>
    <property type="match status" value="1"/>
</dbReference>
<feature type="binding site" evidence="12">
    <location>
        <position position="481"/>
    </location>
    <ligand>
        <name>Zn(2+)</name>
        <dbReference type="ChEBI" id="CHEBI:29105"/>
        <label>1</label>
    </ligand>
</feature>
<dbReference type="EMBL" id="LPUF01000001">
    <property type="protein sequence ID" value="OQK18686.1"/>
    <property type="molecule type" value="Genomic_DNA"/>
</dbReference>
<dbReference type="GO" id="GO:0006310">
    <property type="term" value="P:DNA recombination"/>
    <property type="evidence" value="ECO:0007669"/>
    <property type="project" value="InterPro"/>
</dbReference>
<feature type="binding site" evidence="12">
    <location>
        <position position="465"/>
    </location>
    <ligand>
        <name>Zn(2+)</name>
        <dbReference type="ChEBI" id="CHEBI:29105"/>
        <label>2</label>
    </ligand>
</feature>
<keyword evidence="4 12" id="KW-0547">Nucleotide-binding</keyword>
<dbReference type="CDD" id="cd17929">
    <property type="entry name" value="DEXHc_priA"/>
    <property type="match status" value="1"/>
</dbReference>
<comment type="similarity">
    <text evidence="12">Belongs to the helicase family. PriA subfamily.</text>
</comment>
<dbReference type="GO" id="GO:0006302">
    <property type="term" value="P:double-strand break repair"/>
    <property type="evidence" value="ECO:0007669"/>
    <property type="project" value="InterPro"/>
</dbReference>
<evidence type="ECO:0000256" key="7">
    <source>
        <dbReference type="ARBA" id="ARBA00022833"/>
    </source>
</evidence>
<keyword evidence="1 12" id="KW-0639">Primosome</keyword>
<dbReference type="GO" id="GO:0043138">
    <property type="term" value="F:3'-5' DNA helicase activity"/>
    <property type="evidence" value="ECO:0007669"/>
    <property type="project" value="UniProtKB-EC"/>
</dbReference>
<feature type="binding site" evidence="12">
    <location>
        <position position="478"/>
    </location>
    <ligand>
        <name>Zn(2+)</name>
        <dbReference type="ChEBI" id="CHEBI:29105"/>
        <label>1</label>
    </ligand>
</feature>
<feature type="binding site" evidence="12">
    <location>
        <position position="441"/>
    </location>
    <ligand>
        <name>Zn(2+)</name>
        <dbReference type="ChEBI" id="CHEBI:29105"/>
        <label>1</label>
    </ligand>
</feature>
<evidence type="ECO:0000259" key="14">
    <source>
        <dbReference type="PROSITE" id="PS51194"/>
    </source>
</evidence>
<dbReference type="InterPro" id="IPR005259">
    <property type="entry name" value="PriA"/>
</dbReference>
<evidence type="ECO:0000256" key="2">
    <source>
        <dbReference type="ARBA" id="ARBA00022705"/>
    </source>
</evidence>
<keyword evidence="3 12" id="KW-0479">Metal-binding</keyword>
<evidence type="ECO:0000256" key="6">
    <source>
        <dbReference type="ARBA" id="ARBA00022806"/>
    </source>
</evidence>
<dbReference type="GO" id="GO:0003677">
    <property type="term" value="F:DNA binding"/>
    <property type="evidence" value="ECO:0007669"/>
    <property type="project" value="UniProtKB-UniRule"/>
</dbReference>
<dbReference type="AlphaFoldDB" id="A0A1V8MAY4"/>
<comment type="cofactor">
    <cofactor evidence="12">
        <name>Zn(2+)</name>
        <dbReference type="ChEBI" id="CHEBI:29105"/>
    </cofactor>
    <text evidence="12">Binds 2 zinc ions per subunit.</text>
</comment>
<dbReference type="InterPro" id="IPR041236">
    <property type="entry name" value="PriA_C"/>
</dbReference>
<dbReference type="HAMAP" id="MF_00983">
    <property type="entry name" value="PriA"/>
    <property type="match status" value="1"/>
</dbReference>
<dbReference type="Pfam" id="PF18074">
    <property type="entry name" value="PriA_C"/>
    <property type="match status" value="1"/>
</dbReference>
<evidence type="ECO:0000256" key="9">
    <source>
        <dbReference type="ARBA" id="ARBA00023125"/>
    </source>
</evidence>
<dbReference type="Proteomes" id="UP000191980">
    <property type="component" value="Unassembled WGS sequence"/>
</dbReference>
<evidence type="ECO:0000256" key="3">
    <source>
        <dbReference type="ARBA" id="ARBA00022723"/>
    </source>
</evidence>
<dbReference type="PANTHER" id="PTHR30580">
    <property type="entry name" value="PRIMOSOMAL PROTEIN N"/>
    <property type="match status" value="1"/>
</dbReference>
<dbReference type="GO" id="GO:0008270">
    <property type="term" value="F:zinc ion binding"/>
    <property type="evidence" value="ECO:0007669"/>
    <property type="project" value="UniProtKB-UniRule"/>
</dbReference>
<dbReference type="InterPro" id="IPR011545">
    <property type="entry name" value="DEAD/DEAH_box_helicase_dom"/>
</dbReference>
<dbReference type="NCBIfam" id="TIGR00595">
    <property type="entry name" value="priA"/>
    <property type="match status" value="1"/>
</dbReference>
<dbReference type="GO" id="GO:0006270">
    <property type="term" value="P:DNA replication initiation"/>
    <property type="evidence" value="ECO:0007669"/>
    <property type="project" value="TreeGrafter"/>
</dbReference>
<keyword evidence="6 12" id="KW-0347">Helicase</keyword>
<dbReference type="InterPro" id="IPR001650">
    <property type="entry name" value="Helicase_C-like"/>
</dbReference>
<evidence type="ECO:0000256" key="11">
    <source>
        <dbReference type="ARBA" id="ARBA00048988"/>
    </source>
</evidence>
<keyword evidence="16" id="KW-1185">Reference proteome</keyword>
<feature type="binding site" evidence="12">
    <location>
        <position position="450"/>
    </location>
    <ligand>
        <name>Zn(2+)</name>
        <dbReference type="ChEBI" id="CHEBI:29105"/>
        <label>2</label>
    </ligand>
</feature>
<dbReference type="PROSITE" id="PS51194">
    <property type="entry name" value="HELICASE_CTER"/>
    <property type="match status" value="1"/>
</dbReference>
<dbReference type="InterPro" id="IPR040498">
    <property type="entry name" value="PriA_CRR"/>
</dbReference>
<keyword evidence="10 12" id="KW-0413">Isomerase</keyword>
<dbReference type="Pfam" id="PF17764">
    <property type="entry name" value="PriA_3primeBD"/>
    <property type="match status" value="1"/>
</dbReference>
<keyword evidence="9 12" id="KW-0238">DNA-binding</keyword>
<feature type="binding site" evidence="12">
    <location>
        <position position="447"/>
    </location>
    <ligand>
        <name>Zn(2+)</name>
        <dbReference type="ChEBI" id="CHEBI:29105"/>
        <label>2</label>
    </ligand>
</feature>
<dbReference type="InterPro" id="IPR042115">
    <property type="entry name" value="PriA_3primeBD_sf"/>
</dbReference>
<dbReference type="CDD" id="cd18804">
    <property type="entry name" value="SF2_C_priA"/>
    <property type="match status" value="1"/>
</dbReference>
<dbReference type="GO" id="GO:0016887">
    <property type="term" value="F:ATP hydrolysis activity"/>
    <property type="evidence" value="ECO:0007669"/>
    <property type="project" value="RHEA"/>
</dbReference>
<feature type="domain" description="Helicase ATP-binding" evidence="13">
    <location>
        <begin position="213"/>
        <end position="379"/>
    </location>
</feature>
<evidence type="ECO:0000256" key="1">
    <source>
        <dbReference type="ARBA" id="ARBA00022515"/>
    </source>
</evidence>
<dbReference type="Gene3D" id="3.40.1440.60">
    <property type="entry name" value="PriA, 3(prime) DNA-binding domain"/>
    <property type="match status" value="1"/>
</dbReference>
<organism evidence="15 16">
    <name type="scientific">Methyloprofundus sedimenti</name>
    <dbReference type="NCBI Taxonomy" id="1420851"/>
    <lineage>
        <taxon>Bacteria</taxon>
        <taxon>Pseudomonadati</taxon>
        <taxon>Pseudomonadota</taxon>
        <taxon>Gammaproteobacteria</taxon>
        <taxon>Methylococcales</taxon>
        <taxon>Methylococcaceae</taxon>
        <taxon>Methyloprofundus</taxon>
    </lineage>
</organism>
<dbReference type="FunFam" id="3.40.1440.60:FF:000001">
    <property type="entry name" value="Primosomal protein N"/>
    <property type="match status" value="1"/>
</dbReference>
<dbReference type="GO" id="GO:0006269">
    <property type="term" value="P:DNA replication, synthesis of primer"/>
    <property type="evidence" value="ECO:0007669"/>
    <property type="project" value="UniProtKB-KW"/>
</dbReference>
<proteinExistence type="inferred from homology"/>
<evidence type="ECO:0000256" key="4">
    <source>
        <dbReference type="ARBA" id="ARBA00022741"/>
    </source>
</evidence>
<dbReference type="InterPro" id="IPR014001">
    <property type="entry name" value="Helicase_ATP-bd"/>
</dbReference>
<sequence length="733" mass="82215">MILSVAIPIPLNHLFDYLPPDNCNLQQLKAGLRVKVPFGKQTKIAVLIKIKTGDECDISKLKQAEAILDAEPLLSSKDIQLLNWAKYYYHHPIGDVFISAFPTALRKGKSTEPKSSTYFQLTATGKAADDSLLHNAPKQLALLKFLKSQKNTLSNVEIATHFKLWRAPLKALINKDYVRTCNAPGISDQNSLITQQTSLTANAQQLTAIQSITSQLDQFAVYLLEGVTGSGKTEVYLQIIEKVLARNQQVLVLLPEITLTPQLEARFKQRFAVPIETYHSQHSESQRQSAWLAMQKGNSPIMLGTRSALFTPMPKAGLIILDEEHDASFKQQEGFRFSARDVAIVRAKMLNIPIILGSATPSLESLYNVDKKRYQLLRLPHRAGNATPPRLALLDIRNQSLQEGLSPQLIRDIQRTLAKKEQVLLFLNRRGFAPTLICHSCGWVAQCSRCDANLVVHYQQQKLRCHHCACEQALPRQCIACKSEELKPLGLGTERVESALHYLFPEHKSVRLDRDSTQRKGALDQHLAAINQGQVDIILGTQMLAKGHHFPNVTLVVLLDVDSGLFSIDFHAPERLAQLIIQVAGRAGRAEKKGRVIMQTRQPEHPLLNTLILHGYQAFAKAALAERKSAELPPYSYQALLRSTSHEKDSAFEFLLAVAELINSHTSNGTLVLGPVAAPMAKRAGQFRYQLLLQHKKRKQLHLLLNWLMPEILKLKQARKIRWSLDIDPIDLY</sequence>
<dbReference type="GO" id="GO:0005524">
    <property type="term" value="F:ATP binding"/>
    <property type="evidence" value="ECO:0007669"/>
    <property type="project" value="UniProtKB-UniRule"/>
</dbReference>
<keyword evidence="5 12" id="KW-0378">Hydrolase</keyword>
<comment type="subunit">
    <text evidence="12">Component of the replication restart primosome.</text>
</comment>
<dbReference type="Pfam" id="PF00271">
    <property type="entry name" value="Helicase_C"/>
    <property type="match status" value="1"/>
</dbReference>
<evidence type="ECO:0000256" key="12">
    <source>
        <dbReference type="HAMAP-Rule" id="MF_00983"/>
    </source>
</evidence>
<keyword evidence="8 12" id="KW-0067">ATP-binding</keyword>
<evidence type="ECO:0000313" key="16">
    <source>
        <dbReference type="Proteomes" id="UP000191980"/>
    </source>
</evidence>
<evidence type="ECO:0000256" key="5">
    <source>
        <dbReference type="ARBA" id="ARBA00022801"/>
    </source>
</evidence>
<dbReference type="STRING" id="1420851.AU255_05370"/>
<accession>A0A1V8MAY4</accession>
<dbReference type="NCBIfam" id="NF004065">
    <property type="entry name" value="PRK05580.1-1"/>
    <property type="match status" value="1"/>
</dbReference>
<gene>
    <name evidence="12" type="primary">priA</name>
    <name evidence="15" type="ORF">AU255_05370</name>
</gene>
<dbReference type="NCBIfam" id="NF004067">
    <property type="entry name" value="PRK05580.1-4"/>
    <property type="match status" value="1"/>
</dbReference>
<name>A0A1V8MAY4_9GAMM</name>
<comment type="catalytic activity">
    <reaction evidence="12">
        <text>Couples ATP hydrolysis with the unwinding of duplex DNA by translocating in the 3'-5' direction.</text>
        <dbReference type="EC" id="5.6.2.4"/>
    </reaction>
</comment>
<dbReference type="EC" id="5.6.2.4" evidence="12"/>
<keyword evidence="7 12" id="KW-0862">Zinc</keyword>
<protein>
    <recommendedName>
        <fullName evidence="12">Replication restart protein PriA</fullName>
    </recommendedName>
    <alternativeName>
        <fullName evidence="12">ATP-dependent DNA helicase PriA</fullName>
        <ecNumber evidence="12">5.6.2.4</ecNumber>
    </alternativeName>
    <alternativeName>
        <fullName evidence="12">DNA 3'-5' helicase PriA</fullName>
    </alternativeName>
</protein>
<dbReference type="Pfam" id="PF00270">
    <property type="entry name" value="DEAD"/>
    <property type="match status" value="1"/>
</dbReference>
<evidence type="ECO:0000256" key="10">
    <source>
        <dbReference type="ARBA" id="ARBA00023235"/>
    </source>
</evidence>
<comment type="caution">
    <text evidence="15">The sequence shown here is derived from an EMBL/GenBank/DDBJ whole genome shotgun (WGS) entry which is preliminary data.</text>
</comment>
<dbReference type="InterPro" id="IPR027417">
    <property type="entry name" value="P-loop_NTPase"/>
</dbReference>
<comment type="function">
    <text evidence="12">Initiates the restart of stalled replication forks, which reloads the replicative helicase on sites other than the origin of replication. Recognizes and binds to abandoned replication forks and remodels them to uncover a helicase loading site. Promotes assembly of the primosome at these replication forks.</text>
</comment>
<feature type="binding site" evidence="12">
    <location>
        <position position="468"/>
    </location>
    <ligand>
        <name>Zn(2+)</name>
        <dbReference type="ChEBI" id="CHEBI:29105"/>
        <label>2</label>
    </ligand>
</feature>
<dbReference type="Gene3D" id="3.40.50.300">
    <property type="entry name" value="P-loop containing nucleotide triphosphate hydrolases"/>
    <property type="match status" value="2"/>
</dbReference>
<comment type="catalytic activity">
    <reaction evidence="11 12">
        <text>ATP + H2O = ADP + phosphate + H(+)</text>
        <dbReference type="Rhea" id="RHEA:13065"/>
        <dbReference type="ChEBI" id="CHEBI:15377"/>
        <dbReference type="ChEBI" id="CHEBI:15378"/>
        <dbReference type="ChEBI" id="CHEBI:30616"/>
        <dbReference type="ChEBI" id="CHEBI:43474"/>
        <dbReference type="ChEBI" id="CHEBI:456216"/>
        <dbReference type="EC" id="5.6.2.4"/>
    </reaction>
</comment>
<dbReference type="FunFam" id="3.40.50.300:FF:000489">
    <property type="entry name" value="Primosome assembly protein PriA"/>
    <property type="match status" value="1"/>
</dbReference>
<evidence type="ECO:0000259" key="13">
    <source>
        <dbReference type="PROSITE" id="PS51192"/>
    </source>
</evidence>
<dbReference type="InterPro" id="IPR041222">
    <property type="entry name" value="PriA_3primeBD"/>
</dbReference>
<keyword evidence="2 12" id="KW-0235">DNA replication</keyword>
<evidence type="ECO:0000256" key="8">
    <source>
        <dbReference type="ARBA" id="ARBA00022840"/>
    </source>
</evidence>
<dbReference type="SMART" id="SM00490">
    <property type="entry name" value="HELICc"/>
    <property type="match status" value="1"/>
</dbReference>
<dbReference type="PANTHER" id="PTHR30580:SF0">
    <property type="entry name" value="PRIMOSOMAL PROTEIN N"/>
    <property type="match status" value="1"/>
</dbReference>
<feature type="domain" description="Helicase C-terminal" evidence="14">
    <location>
        <begin position="419"/>
        <end position="635"/>
    </location>
</feature>
<feature type="binding site" evidence="12">
    <location>
        <position position="438"/>
    </location>
    <ligand>
        <name>Zn(2+)</name>
        <dbReference type="ChEBI" id="CHEBI:29105"/>
        <label>1</label>
    </ligand>
</feature>
<dbReference type="PROSITE" id="PS51192">
    <property type="entry name" value="HELICASE_ATP_BIND_1"/>
    <property type="match status" value="1"/>
</dbReference>
<evidence type="ECO:0000313" key="15">
    <source>
        <dbReference type="EMBL" id="OQK18686.1"/>
    </source>
</evidence>
<reference evidence="15 16" key="1">
    <citation type="submission" date="2015-12" db="EMBL/GenBank/DDBJ databases">
        <authorList>
            <person name="Shamseldin A."/>
            <person name="Moawad H."/>
            <person name="Abd El-Rahim W.M."/>
            <person name="Sadowsky M.J."/>
        </authorList>
    </citation>
    <scope>NUCLEOTIDE SEQUENCE [LARGE SCALE GENOMIC DNA]</scope>
    <source>
        <strain evidence="15 16">WF1</strain>
    </source>
</reference>